<reference evidence="2 3" key="1">
    <citation type="journal article" date="2016" name="Appl. Environ. Microbiol.">
        <title>Whole genome relationships among Francisella bacteria of diverse origin define new species and provide specific regions for detection.</title>
        <authorList>
            <person name="Challacombe J.F."/>
            <person name="Petersen J.M."/>
            <person name="Gallegos-Graves V."/>
            <person name="Hodge D."/>
            <person name="Pillai S."/>
            <person name="Kuske C.R."/>
        </authorList>
    </citation>
    <scope>NUCLEOTIDE SEQUENCE [LARGE SCALE GENOMIC DNA]</scope>
    <source>
        <strain evidence="3">TX07-7310</strain>
    </source>
</reference>
<protein>
    <recommendedName>
        <fullName evidence="1">Tyrosine specific protein phosphatases domain-containing protein</fullName>
    </recommendedName>
</protein>
<dbReference type="EMBL" id="CP016796">
    <property type="protein sequence ID" value="API87670.1"/>
    <property type="molecule type" value="Genomic_DNA"/>
</dbReference>
<dbReference type="AlphaFoldDB" id="A0A1L4BV04"/>
<evidence type="ECO:0000313" key="2">
    <source>
        <dbReference type="EMBL" id="API87670.1"/>
    </source>
</evidence>
<gene>
    <name evidence="2" type="ORF">F7310_10045</name>
</gene>
<dbReference type="RefSeq" id="WP_072713447.1">
    <property type="nucleotide sequence ID" value="NZ_CP016796.1"/>
</dbReference>
<dbReference type="OrthoDB" id="9814896at2"/>
<dbReference type="InterPro" id="IPR000387">
    <property type="entry name" value="Tyr_Pase_dom"/>
</dbReference>
<evidence type="ECO:0000313" key="3">
    <source>
        <dbReference type="Proteomes" id="UP000184222"/>
    </source>
</evidence>
<accession>A0A1L4BV04</accession>
<organism evidence="2 3">
    <name type="scientific">Francisella uliginis</name>
    <dbReference type="NCBI Taxonomy" id="573570"/>
    <lineage>
        <taxon>Bacteria</taxon>
        <taxon>Pseudomonadati</taxon>
        <taxon>Pseudomonadota</taxon>
        <taxon>Gammaproteobacteria</taxon>
        <taxon>Thiotrichales</taxon>
        <taxon>Francisellaceae</taxon>
        <taxon>Francisella</taxon>
    </lineage>
</organism>
<dbReference type="KEGG" id="frx:F7310_10045"/>
<dbReference type="PROSITE" id="PS50056">
    <property type="entry name" value="TYR_PHOSPHATASE_2"/>
    <property type="match status" value="1"/>
</dbReference>
<name>A0A1L4BV04_9GAMM</name>
<proteinExistence type="predicted"/>
<dbReference type="Proteomes" id="UP000184222">
    <property type="component" value="Chromosome"/>
</dbReference>
<sequence>MKDYSVIYKNYHNDTNKLLLDDAYEKGRFCFSPKFFNKIFSQKNGKLSLKENLSQAVYFIEIIMSVNAGFITYEDSNGNINMEFNTGNKFDKYPLSSTLILRHDILRKAMLTCLGLLNYSKSYSVISYFHAILKDICSNFYTCGDLKIKEINNSFRKNLINFSEKYLFISQDHVEKFLLRCGEIGCAYKKIPNRIIRESSFEGRVFRTVTTPLKPIAQDLDGIKYDNLMYLSRQKASAIKSLLGNSLDTDNQILTSQARKFMPYSFRNTYVVEVKGLNNICYHFVLTASPSPEVANIDTSDCTLKYYERLVNAIKDRYRNISNANIQLISLVSESQPGKLYIGRDGNRAARKLGIKRANFQVTYTKGRGMRDATKEVFKHQENQGTYVSILHCESGVDRAGTLLEHILYKLSGDSWQMTGGMAHGAFNAMLYNLQFGMKAKGIGYPDLERCQKRFQAVLSDKNKEFMTM</sequence>
<evidence type="ECO:0000259" key="1">
    <source>
        <dbReference type="PROSITE" id="PS50056"/>
    </source>
</evidence>
<dbReference type="STRING" id="573570.F7310_10045"/>
<feature type="domain" description="Tyrosine specific protein phosphatases" evidence="1">
    <location>
        <begin position="368"/>
        <end position="404"/>
    </location>
</feature>
<keyword evidence="3" id="KW-1185">Reference proteome</keyword>